<sequence length="128" mass="14433">MYASRSHVLNCELYKVLAMKVDELHSTIEDVEDIDELCVENKMLCSSFAIYEDMRAKAEHMISMAETIRKLSIKARKQVELKLKVCEDMAHAKYKELTRALAELSKAKELLAKLGVSGYADSEGSAET</sequence>
<proteinExistence type="predicted"/>
<keyword evidence="2" id="KW-1185">Reference proteome</keyword>
<gene>
    <name evidence="1" type="ORF">Fot_35311</name>
</gene>
<dbReference type="Proteomes" id="UP001604277">
    <property type="component" value="Unassembled WGS sequence"/>
</dbReference>
<evidence type="ECO:0000313" key="2">
    <source>
        <dbReference type="Proteomes" id="UP001604277"/>
    </source>
</evidence>
<organism evidence="1 2">
    <name type="scientific">Forsythia ovata</name>
    <dbReference type="NCBI Taxonomy" id="205694"/>
    <lineage>
        <taxon>Eukaryota</taxon>
        <taxon>Viridiplantae</taxon>
        <taxon>Streptophyta</taxon>
        <taxon>Embryophyta</taxon>
        <taxon>Tracheophyta</taxon>
        <taxon>Spermatophyta</taxon>
        <taxon>Magnoliopsida</taxon>
        <taxon>eudicotyledons</taxon>
        <taxon>Gunneridae</taxon>
        <taxon>Pentapetalae</taxon>
        <taxon>asterids</taxon>
        <taxon>lamiids</taxon>
        <taxon>Lamiales</taxon>
        <taxon>Oleaceae</taxon>
        <taxon>Forsythieae</taxon>
        <taxon>Forsythia</taxon>
    </lineage>
</organism>
<evidence type="ECO:0000313" key="1">
    <source>
        <dbReference type="EMBL" id="KAL2501463.1"/>
    </source>
</evidence>
<reference evidence="2" key="1">
    <citation type="submission" date="2024-07" db="EMBL/GenBank/DDBJ databases">
        <title>Two chromosome-level genome assemblies of Korean endemic species Abeliophyllum distichum and Forsythia ovata (Oleaceae).</title>
        <authorList>
            <person name="Jang H."/>
        </authorList>
    </citation>
    <scope>NUCLEOTIDE SEQUENCE [LARGE SCALE GENOMIC DNA]</scope>
</reference>
<dbReference type="AlphaFoldDB" id="A0ABD1SM87"/>
<dbReference type="EMBL" id="JBFOLJ010000010">
    <property type="protein sequence ID" value="KAL2501463.1"/>
    <property type="molecule type" value="Genomic_DNA"/>
</dbReference>
<accession>A0ABD1SM87</accession>
<protein>
    <submittedName>
        <fullName evidence="1">Uncharacterized protein</fullName>
    </submittedName>
</protein>
<comment type="caution">
    <text evidence="1">The sequence shown here is derived from an EMBL/GenBank/DDBJ whole genome shotgun (WGS) entry which is preliminary data.</text>
</comment>
<name>A0ABD1SM87_9LAMI</name>